<name>A0A5J6HD26_STRAD</name>
<dbReference type="OrthoDB" id="9768064at2"/>
<dbReference type="AlphaFoldDB" id="A0A5J6HD26"/>
<evidence type="ECO:0000313" key="1">
    <source>
        <dbReference type="EMBL" id="QEV16251.1"/>
    </source>
</evidence>
<evidence type="ECO:0000313" key="2">
    <source>
        <dbReference type="Proteomes" id="UP000326553"/>
    </source>
</evidence>
<organism evidence="1 2">
    <name type="scientific">Streptomyces alboniger</name>
    <dbReference type="NCBI Taxonomy" id="132473"/>
    <lineage>
        <taxon>Bacteria</taxon>
        <taxon>Bacillati</taxon>
        <taxon>Actinomycetota</taxon>
        <taxon>Actinomycetes</taxon>
        <taxon>Kitasatosporales</taxon>
        <taxon>Streptomycetaceae</taxon>
        <taxon>Streptomyces</taxon>
        <taxon>Streptomyces aurantiacus group</taxon>
    </lineage>
</organism>
<dbReference type="RefSeq" id="WP_055527716.1">
    <property type="nucleotide sequence ID" value="NZ_CP023695.1"/>
</dbReference>
<proteinExistence type="predicted"/>
<accession>A0A5J6HD26</accession>
<reference evidence="1 2" key="1">
    <citation type="submission" date="2017-09" db="EMBL/GenBank/DDBJ databases">
        <authorList>
            <person name="Lee N."/>
            <person name="Cho B.-K."/>
        </authorList>
    </citation>
    <scope>NUCLEOTIDE SEQUENCE [LARGE SCALE GENOMIC DNA]</scope>
    <source>
        <strain evidence="1 2">ATCC 12461</strain>
    </source>
</reference>
<dbReference type="EMBL" id="CP023695">
    <property type="protein sequence ID" value="QEV16251.1"/>
    <property type="molecule type" value="Genomic_DNA"/>
</dbReference>
<sequence length="78" mass="8235">MSATPGKVVIHGESRVAGRKVFVCSFLQARLPDAVDQPFFAAWSPTATWLDELQPAFADCPFPTGAEAVGSQEAAGRA</sequence>
<protein>
    <submittedName>
        <fullName evidence="1">Uncharacterized protein</fullName>
    </submittedName>
</protein>
<keyword evidence="2" id="KW-1185">Reference proteome</keyword>
<dbReference type="Proteomes" id="UP000326553">
    <property type="component" value="Chromosome"/>
</dbReference>
<dbReference type="KEGG" id="salw:CP975_00865"/>
<gene>
    <name evidence="1" type="ORF">CP975_00865</name>
</gene>